<dbReference type="EMBL" id="WJQU01000003">
    <property type="protein sequence ID" value="KAJ6637683.1"/>
    <property type="molecule type" value="Genomic_DNA"/>
</dbReference>
<name>A0A9Q0RZA3_9DIPT</name>
<keyword evidence="2" id="KW-1185">Reference proteome</keyword>
<gene>
    <name evidence="1" type="ORF">Bhyg_10414</name>
</gene>
<dbReference type="Proteomes" id="UP001151699">
    <property type="component" value="Chromosome X"/>
</dbReference>
<sequence length="98" mass="11830">MTPYEILKDEDQESKFDWTVPMTLELSNYFYYRLKLHRVEKTNETVDYSPHLVACRIVRMQLSNTSHFDKERFWFHLSLDRVSSNRTLRNRSASPVTI</sequence>
<reference evidence="1" key="1">
    <citation type="submission" date="2022-07" db="EMBL/GenBank/DDBJ databases">
        <authorList>
            <person name="Trinca V."/>
            <person name="Uliana J.V.C."/>
            <person name="Torres T.T."/>
            <person name="Ward R.J."/>
            <person name="Monesi N."/>
        </authorList>
    </citation>
    <scope>NUCLEOTIDE SEQUENCE</scope>
    <source>
        <strain evidence="1">HSMRA1968</strain>
        <tissue evidence="1">Whole embryos</tissue>
    </source>
</reference>
<dbReference type="AlphaFoldDB" id="A0A9Q0RZA3"/>
<comment type="caution">
    <text evidence="1">The sequence shown here is derived from an EMBL/GenBank/DDBJ whole genome shotgun (WGS) entry which is preliminary data.</text>
</comment>
<accession>A0A9Q0RZA3</accession>
<protein>
    <submittedName>
        <fullName evidence="1">Uncharacterized protein</fullName>
    </submittedName>
</protein>
<organism evidence="1 2">
    <name type="scientific">Pseudolycoriella hygida</name>
    <dbReference type="NCBI Taxonomy" id="35572"/>
    <lineage>
        <taxon>Eukaryota</taxon>
        <taxon>Metazoa</taxon>
        <taxon>Ecdysozoa</taxon>
        <taxon>Arthropoda</taxon>
        <taxon>Hexapoda</taxon>
        <taxon>Insecta</taxon>
        <taxon>Pterygota</taxon>
        <taxon>Neoptera</taxon>
        <taxon>Endopterygota</taxon>
        <taxon>Diptera</taxon>
        <taxon>Nematocera</taxon>
        <taxon>Sciaroidea</taxon>
        <taxon>Sciaridae</taxon>
        <taxon>Pseudolycoriella</taxon>
    </lineage>
</organism>
<evidence type="ECO:0000313" key="1">
    <source>
        <dbReference type="EMBL" id="KAJ6637683.1"/>
    </source>
</evidence>
<proteinExistence type="predicted"/>
<evidence type="ECO:0000313" key="2">
    <source>
        <dbReference type="Proteomes" id="UP001151699"/>
    </source>
</evidence>